<dbReference type="EMBL" id="KK785402">
    <property type="protein sequence ID" value="KDO43143.1"/>
    <property type="molecule type" value="Genomic_DNA"/>
</dbReference>
<dbReference type="Proteomes" id="UP000027120">
    <property type="component" value="Unassembled WGS sequence"/>
</dbReference>
<reference evidence="2 3" key="1">
    <citation type="submission" date="2014-04" db="EMBL/GenBank/DDBJ databases">
        <authorList>
            <consortium name="International Citrus Genome Consortium"/>
            <person name="Gmitter F."/>
            <person name="Chen C."/>
            <person name="Farmerie W."/>
            <person name="Harkins T."/>
            <person name="Desany B."/>
            <person name="Mohiuddin M."/>
            <person name="Kodira C."/>
            <person name="Borodovsky M."/>
            <person name="Lomsadze A."/>
            <person name="Burns P."/>
            <person name="Jenkins J."/>
            <person name="Prochnik S."/>
            <person name="Shu S."/>
            <person name="Chapman J."/>
            <person name="Pitluck S."/>
            <person name="Schmutz J."/>
            <person name="Rokhsar D."/>
        </authorList>
    </citation>
    <scope>NUCLEOTIDE SEQUENCE</scope>
</reference>
<sequence>MGKTKKDLLTKAPWRGGGDDDEADKFKDAKLKVTREPGATPTMHVPRKVKGSRYDDVDDDNDDLQLDPQLRYSFQRNYQFLQRVFSIDTVVKPLPPAMAYNVSRNLSFFTRIFTQFFGKFDFGEHYWELGRWKMNDFMHRSKFQPNKL</sequence>
<proteinExistence type="predicted"/>
<keyword evidence="3" id="KW-1185">Reference proteome</keyword>
<evidence type="ECO:0000313" key="3">
    <source>
        <dbReference type="Proteomes" id="UP000027120"/>
    </source>
</evidence>
<protein>
    <submittedName>
        <fullName evidence="2">Uncharacterized protein</fullName>
    </submittedName>
</protein>
<evidence type="ECO:0000256" key="1">
    <source>
        <dbReference type="SAM" id="MobiDB-lite"/>
    </source>
</evidence>
<name>A0A067DJU5_CITSI</name>
<feature type="compositionally biased region" description="Basic and acidic residues" evidence="1">
    <location>
        <begin position="24"/>
        <end position="35"/>
    </location>
</feature>
<gene>
    <name evidence="2" type="ORF">CISIN_1g032039mg</name>
</gene>
<dbReference type="AlphaFoldDB" id="A0A067DJU5"/>
<organism evidence="2 3">
    <name type="scientific">Citrus sinensis</name>
    <name type="common">Sweet orange</name>
    <name type="synonym">Citrus aurantium var. sinensis</name>
    <dbReference type="NCBI Taxonomy" id="2711"/>
    <lineage>
        <taxon>Eukaryota</taxon>
        <taxon>Viridiplantae</taxon>
        <taxon>Streptophyta</taxon>
        <taxon>Embryophyta</taxon>
        <taxon>Tracheophyta</taxon>
        <taxon>Spermatophyta</taxon>
        <taxon>Magnoliopsida</taxon>
        <taxon>eudicotyledons</taxon>
        <taxon>Gunneridae</taxon>
        <taxon>Pentapetalae</taxon>
        <taxon>rosids</taxon>
        <taxon>malvids</taxon>
        <taxon>Sapindales</taxon>
        <taxon>Rutaceae</taxon>
        <taxon>Aurantioideae</taxon>
        <taxon>Citrus</taxon>
    </lineage>
</organism>
<evidence type="ECO:0000313" key="2">
    <source>
        <dbReference type="EMBL" id="KDO43143.1"/>
    </source>
</evidence>
<accession>A0A067DJU5</accession>
<dbReference type="PANTHER" id="PTHR37191:SF1">
    <property type="entry name" value="OS08G0112600 PROTEIN"/>
    <property type="match status" value="1"/>
</dbReference>
<dbReference type="PANTHER" id="PTHR37191">
    <property type="entry name" value="ZINC FINGER/BTB DOMAIN PROTEIN"/>
    <property type="match status" value="1"/>
</dbReference>
<dbReference type="STRING" id="2711.A0A067DJU5"/>
<feature type="region of interest" description="Disordered" evidence="1">
    <location>
        <begin position="1"/>
        <end position="62"/>
    </location>
</feature>